<dbReference type="EMBL" id="CAJZBQ010000041">
    <property type="protein sequence ID" value="CAG9326712.1"/>
    <property type="molecule type" value="Genomic_DNA"/>
</dbReference>
<feature type="coiled-coil region" evidence="1">
    <location>
        <begin position="252"/>
        <end position="282"/>
    </location>
</feature>
<dbReference type="Gene3D" id="3.30.40.10">
    <property type="entry name" value="Zinc/RING finger domain, C3HC4 (zinc finger)"/>
    <property type="match status" value="1"/>
</dbReference>
<dbReference type="Proteomes" id="UP001162131">
    <property type="component" value="Unassembled WGS sequence"/>
</dbReference>
<keyword evidence="4" id="KW-1185">Reference proteome</keyword>
<dbReference type="SUPFAM" id="SSF49599">
    <property type="entry name" value="TRAF domain-like"/>
    <property type="match status" value="1"/>
</dbReference>
<evidence type="ECO:0000256" key="2">
    <source>
        <dbReference type="SAM" id="MobiDB-lite"/>
    </source>
</evidence>
<reference evidence="3" key="1">
    <citation type="submission" date="2021-09" db="EMBL/GenBank/DDBJ databases">
        <authorList>
            <consortium name="AG Swart"/>
            <person name="Singh M."/>
            <person name="Singh A."/>
            <person name="Seah K."/>
            <person name="Emmerich C."/>
        </authorList>
    </citation>
    <scope>NUCLEOTIDE SEQUENCE</scope>
    <source>
        <strain evidence="3">ATCC30299</strain>
    </source>
</reference>
<feature type="region of interest" description="Disordered" evidence="2">
    <location>
        <begin position="1"/>
        <end position="20"/>
    </location>
</feature>
<accession>A0AAU9JHI9</accession>
<sequence length="320" mass="36825">MDSNENNNSITSQEIQQFSPNHLSFVDEKEAKDHSFSKTRLSISTPTSYISDNSSQNSPSTKSHTKSNSWILKPLVNSNNNFGLEKSRFISHVDDHFICKICSYVVTNPVECESCENLVCKNCWINNGRCPHECEEFSTKKLAKYAASVYSNFNLWCKNHALGCAFSGIIPDVLAHEIDCLYIFVKCQNPLCQNDLLKADKYQGPNSLLVCSDVCKHIVEFHQENFEDPLEVLKNFSFHLEEAKKIMEIEIREEMNEQIQKIAKKNKQISEASYEKERLEEKIQKRLSYYHSGRWNVNSRLWSCCGNTNKYSNGCREIGD</sequence>
<keyword evidence="1" id="KW-0175">Coiled coil</keyword>
<gene>
    <name evidence="3" type="ORF">BSTOLATCC_MIC41980</name>
</gene>
<protein>
    <submittedName>
        <fullName evidence="3">Uncharacterized protein</fullName>
    </submittedName>
</protein>
<comment type="caution">
    <text evidence="3">The sequence shown here is derived from an EMBL/GenBank/DDBJ whole genome shotgun (WGS) entry which is preliminary data.</text>
</comment>
<evidence type="ECO:0000256" key="1">
    <source>
        <dbReference type="SAM" id="Coils"/>
    </source>
</evidence>
<proteinExistence type="predicted"/>
<feature type="region of interest" description="Disordered" evidence="2">
    <location>
        <begin position="47"/>
        <end position="66"/>
    </location>
</feature>
<dbReference type="SUPFAM" id="SSF57850">
    <property type="entry name" value="RING/U-box"/>
    <property type="match status" value="1"/>
</dbReference>
<organism evidence="3 4">
    <name type="scientific">Blepharisma stoltei</name>
    <dbReference type="NCBI Taxonomy" id="1481888"/>
    <lineage>
        <taxon>Eukaryota</taxon>
        <taxon>Sar</taxon>
        <taxon>Alveolata</taxon>
        <taxon>Ciliophora</taxon>
        <taxon>Postciliodesmatophora</taxon>
        <taxon>Heterotrichea</taxon>
        <taxon>Heterotrichida</taxon>
        <taxon>Blepharismidae</taxon>
        <taxon>Blepharisma</taxon>
    </lineage>
</organism>
<evidence type="ECO:0000313" key="3">
    <source>
        <dbReference type="EMBL" id="CAG9326712.1"/>
    </source>
</evidence>
<dbReference type="AlphaFoldDB" id="A0AAU9JHI9"/>
<dbReference type="InterPro" id="IPR013083">
    <property type="entry name" value="Znf_RING/FYVE/PHD"/>
</dbReference>
<name>A0AAU9JHI9_9CILI</name>
<evidence type="ECO:0000313" key="4">
    <source>
        <dbReference type="Proteomes" id="UP001162131"/>
    </source>
</evidence>